<gene>
    <name evidence="1" type="ORF">PMEA_00026070</name>
</gene>
<evidence type="ECO:0008006" key="3">
    <source>
        <dbReference type="Google" id="ProtNLM"/>
    </source>
</evidence>
<dbReference type="GO" id="GO:0005634">
    <property type="term" value="C:nucleus"/>
    <property type="evidence" value="ECO:0007669"/>
    <property type="project" value="TreeGrafter"/>
</dbReference>
<sequence>MPLVINGEIESSRLRSFEEFSRKHEHFRQSARNFCKKPQRRVKRPSGVLYIIQREYATVAQDDEPITIMGSEDATTCHIVVLRNTGSGVVSLGHFDGQSTEEGIKGMIASVTNLSRSKCDANGRQLHLFGGFLDDRGISSGLTVSILEALQKQDEPIHLCSACVTGFNNVVESGQHKPIISGIGVSIQDGEIYPATFENKGPDEIIRHARVFVGDERMVEVYNSSNKELQIEPYDSKNKLPAKYLEFYCNADDKVILQNLSTSPHCEPPYFASTTRATFLHILTHPQPLITVFPEGKPRVYQLSDREKNWTRTS</sequence>
<evidence type="ECO:0000313" key="1">
    <source>
        <dbReference type="EMBL" id="CAH3040510.1"/>
    </source>
</evidence>
<organism evidence="1 2">
    <name type="scientific">Pocillopora meandrina</name>
    <dbReference type="NCBI Taxonomy" id="46732"/>
    <lineage>
        <taxon>Eukaryota</taxon>
        <taxon>Metazoa</taxon>
        <taxon>Cnidaria</taxon>
        <taxon>Anthozoa</taxon>
        <taxon>Hexacorallia</taxon>
        <taxon>Scleractinia</taxon>
        <taxon>Astrocoeniina</taxon>
        <taxon>Pocilloporidae</taxon>
        <taxon>Pocillopora</taxon>
    </lineage>
</organism>
<comment type="caution">
    <text evidence="1">The sequence shown here is derived from an EMBL/GenBank/DDBJ whole genome shotgun (WGS) entry which is preliminary data.</text>
</comment>
<proteinExistence type="predicted"/>
<dbReference type="GO" id="GO:0008418">
    <property type="term" value="F:protein-N-terminal asparagine amidohydrolase activity"/>
    <property type="evidence" value="ECO:0007669"/>
    <property type="project" value="InterPro"/>
</dbReference>
<accession>A0AAU9VW29</accession>
<reference evidence="1 2" key="1">
    <citation type="submission" date="2022-05" db="EMBL/GenBank/DDBJ databases">
        <authorList>
            <consortium name="Genoscope - CEA"/>
            <person name="William W."/>
        </authorList>
    </citation>
    <scope>NUCLEOTIDE SEQUENCE [LARGE SCALE GENOMIC DNA]</scope>
</reference>
<dbReference type="PANTHER" id="PTHR12498">
    <property type="entry name" value="N-TERMINAL ASPARAGINE AMIDOHYDROLASE"/>
    <property type="match status" value="1"/>
</dbReference>
<keyword evidence="2" id="KW-1185">Reference proteome</keyword>
<dbReference type="PANTHER" id="PTHR12498:SF0">
    <property type="entry name" value="PROTEIN N-TERMINAL ASPARAGINE AMIDOHYDROLASE"/>
    <property type="match status" value="1"/>
</dbReference>
<dbReference type="EMBL" id="CALNXJ010000005">
    <property type="protein sequence ID" value="CAH3040510.1"/>
    <property type="molecule type" value="Genomic_DNA"/>
</dbReference>
<name>A0AAU9VW29_9CNID</name>
<evidence type="ECO:0000313" key="2">
    <source>
        <dbReference type="Proteomes" id="UP001159428"/>
    </source>
</evidence>
<dbReference type="Pfam" id="PF14736">
    <property type="entry name" value="N_Asn_amidohyd"/>
    <property type="match status" value="1"/>
</dbReference>
<dbReference type="GO" id="GO:0006511">
    <property type="term" value="P:ubiquitin-dependent protein catabolic process"/>
    <property type="evidence" value="ECO:0007669"/>
    <property type="project" value="TreeGrafter"/>
</dbReference>
<dbReference type="AlphaFoldDB" id="A0AAU9VW29"/>
<dbReference type="Proteomes" id="UP001159428">
    <property type="component" value="Unassembled WGS sequence"/>
</dbReference>
<dbReference type="InterPro" id="IPR026750">
    <property type="entry name" value="NTAN1"/>
</dbReference>
<protein>
    <recommendedName>
        <fullName evidence="3">Protein N-terminal asparagine amidohydrolase</fullName>
    </recommendedName>
</protein>